<comment type="caution">
    <text evidence="3">The sequence shown here is derived from an EMBL/GenBank/DDBJ whole genome shotgun (WGS) entry which is preliminary data.</text>
</comment>
<dbReference type="SUPFAM" id="SSF46785">
    <property type="entry name" value="Winged helix' DNA-binding domain"/>
    <property type="match status" value="1"/>
</dbReference>
<evidence type="ECO:0000259" key="2">
    <source>
        <dbReference type="Pfam" id="PF24034"/>
    </source>
</evidence>
<dbReference type="InterPro" id="IPR036388">
    <property type="entry name" value="WH-like_DNA-bd_sf"/>
</dbReference>
<feature type="transmembrane region" description="Helical" evidence="1">
    <location>
        <begin position="135"/>
        <end position="156"/>
    </location>
</feature>
<accession>A0A5E4LM80</accession>
<keyword evidence="1" id="KW-0472">Membrane</keyword>
<feature type="domain" description="DUF7343" evidence="2">
    <location>
        <begin position="174"/>
        <end position="230"/>
    </location>
</feature>
<name>A0A5E4LM80_9ARCH</name>
<reference evidence="3 4" key="1">
    <citation type="submission" date="2019-08" db="EMBL/GenBank/DDBJ databases">
        <authorList>
            <person name="Vazquez-Campos X."/>
        </authorList>
    </citation>
    <scope>NUCLEOTIDE SEQUENCE [LARGE SCALE GENOMIC DNA]</scope>
    <source>
        <strain evidence="3">LFW-283_2</strain>
    </source>
</reference>
<organism evidence="3 4">
    <name type="scientific">Candidatus Bilamarchaeum dharawalense</name>
    <dbReference type="NCBI Taxonomy" id="2885759"/>
    <lineage>
        <taxon>Archaea</taxon>
        <taxon>Candidatus Micrarchaeota</taxon>
        <taxon>Candidatus Micrarchaeia</taxon>
        <taxon>Candidatus Anstonellales</taxon>
        <taxon>Candidatus Bilamarchaeaceae</taxon>
        <taxon>Candidatus Bilamarchaeum</taxon>
    </lineage>
</organism>
<evidence type="ECO:0000313" key="4">
    <source>
        <dbReference type="Proteomes" id="UP000789941"/>
    </source>
</evidence>
<gene>
    <name evidence="3" type="ORF">LFW2832_00056</name>
</gene>
<dbReference type="InterPro" id="IPR036390">
    <property type="entry name" value="WH_DNA-bd_sf"/>
</dbReference>
<dbReference type="Pfam" id="PF24034">
    <property type="entry name" value="DUF7343"/>
    <property type="match status" value="1"/>
</dbReference>
<keyword evidence="1" id="KW-1133">Transmembrane helix</keyword>
<keyword evidence="1" id="KW-0812">Transmembrane</keyword>
<dbReference type="InterPro" id="IPR055767">
    <property type="entry name" value="DUF7343"/>
</dbReference>
<proteinExistence type="predicted"/>
<evidence type="ECO:0000256" key="1">
    <source>
        <dbReference type="SAM" id="Phobius"/>
    </source>
</evidence>
<dbReference type="Gene3D" id="1.10.10.10">
    <property type="entry name" value="Winged helix-like DNA-binding domain superfamily/Winged helix DNA-binding domain"/>
    <property type="match status" value="1"/>
</dbReference>
<dbReference type="Gene3D" id="2.60.40.1120">
    <property type="entry name" value="Carboxypeptidase-like, regulatory domain"/>
    <property type="match status" value="1"/>
</dbReference>
<dbReference type="Proteomes" id="UP000789941">
    <property type="component" value="Unassembled WGS sequence"/>
</dbReference>
<sequence>MRIFALLILTLTLLHSTTISGEIYDADSMKVLNNTIVTVEGSGGHIILQQLSDSPYSIDVESGNYTVRAYHFQNGTLTYYSDYKVLVNQNNVQLDLVLLPYELLSLSPGFTPPPAVNHANLDGNSNNTKDSDPPYLLYFSILIILILILALAYWFFTKKKIEQPTEKFEPDHDCQVVLKILRENEGRMIQKELREILGFSETKMSLIITELEVSGCIKKIKKGRENILKLVK</sequence>
<dbReference type="AlphaFoldDB" id="A0A5E4LM80"/>
<dbReference type="EMBL" id="CABMJJ010000001">
    <property type="protein sequence ID" value="VVC02529.1"/>
    <property type="molecule type" value="Genomic_DNA"/>
</dbReference>
<protein>
    <recommendedName>
        <fullName evidence="2">DUF7343 domain-containing protein</fullName>
    </recommendedName>
</protein>
<evidence type="ECO:0000313" key="3">
    <source>
        <dbReference type="EMBL" id="VVC02529.1"/>
    </source>
</evidence>